<dbReference type="GO" id="GO:0016829">
    <property type="term" value="F:lyase activity"/>
    <property type="evidence" value="ECO:0007669"/>
    <property type="project" value="InterPro"/>
</dbReference>
<dbReference type="Gene3D" id="1.10.4100.10">
    <property type="entry name" value="2-methylcitrate dehydratase PrpD"/>
    <property type="match status" value="1"/>
</dbReference>
<dbReference type="PATRIC" id="fig|1122241.3.peg.2267"/>
<evidence type="ECO:0000259" key="2">
    <source>
        <dbReference type="Pfam" id="PF03972"/>
    </source>
</evidence>
<dbReference type="PANTHER" id="PTHR16943:SF8">
    <property type="entry name" value="2-METHYLCITRATE DEHYDRATASE"/>
    <property type="match status" value="1"/>
</dbReference>
<dbReference type="Gene3D" id="3.30.1330.120">
    <property type="entry name" value="2-methylcitrate dehydratase PrpD"/>
    <property type="match status" value="1"/>
</dbReference>
<evidence type="ECO:0000313" key="4">
    <source>
        <dbReference type="EMBL" id="KYH31764.1"/>
    </source>
</evidence>
<dbReference type="OrthoDB" id="9791416at2"/>
<dbReference type="PANTHER" id="PTHR16943">
    <property type="entry name" value="2-METHYLCITRATE DEHYDRATASE-RELATED"/>
    <property type="match status" value="1"/>
</dbReference>
<dbReference type="Pfam" id="PF19305">
    <property type="entry name" value="MmgE_PrpD_C"/>
    <property type="match status" value="1"/>
</dbReference>
<evidence type="ECO:0000313" key="5">
    <source>
        <dbReference type="Proteomes" id="UP000075670"/>
    </source>
</evidence>
<dbReference type="SUPFAM" id="SSF103378">
    <property type="entry name" value="2-methylcitrate dehydratase PrpD"/>
    <property type="match status" value="1"/>
</dbReference>
<dbReference type="InterPro" id="IPR045336">
    <property type="entry name" value="MmgE_PrpD_N"/>
</dbReference>
<dbReference type="AlphaFoldDB" id="A0A151AVS7"/>
<keyword evidence="5" id="KW-1185">Reference proteome</keyword>
<dbReference type="RefSeq" id="WP_062284721.1">
    <property type="nucleotide sequence ID" value="NZ_LTBC01000008.1"/>
</dbReference>
<evidence type="ECO:0000259" key="3">
    <source>
        <dbReference type="Pfam" id="PF19305"/>
    </source>
</evidence>
<dbReference type="EMBL" id="LTBC01000008">
    <property type="protein sequence ID" value="KYH31764.1"/>
    <property type="molecule type" value="Genomic_DNA"/>
</dbReference>
<proteinExistence type="inferred from homology"/>
<accession>A0A151AVS7</accession>
<feature type="domain" description="MmgE/PrpD N-terminal" evidence="2">
    <location>
        <begin position="7"/>
        <end position="246"/>
    </location>
</feature>
<sequence length="448" mass="47888">MGTPGEIIAEYVYSVNLDAIPKEVVEKTKACLLDTLCVAVAGSQSKEALIVQKVVSRLGGIPEATVINSHVKLPAPNAALINATMAHSIELDDTDRFTYFHPGAPIVMAALAMAEATGCSGKKLLEGILVGYETSIRIAEAINPSHRWRGFHTTGTVGTFGAGIASAKILGLEPPKIESTLGISGTQAAGLFEFLQDGSMIKRFHPGKSAWNGIMAAYLAESGFTGPASILEGENGFLKATSDRADVAKLTENLGKFYRILRVGIKRHAACRYCHTAIDAALEIKCCNDINIKEIDKVIVYVSKLCAKQTGNTNVSTLLGAQLSTPYAVALALVKGATSINAFIEGLSDPEVLSFMQKVEVKEYEEFGETGRQAVVSIKTKEGRSMEKKVDLAKGEPENPLTPMELKEKATELCKSVLGKQRAEQLLTSIGNVEKMKSIDGICGILRA</sequence>
<comment type="similarity">
    <text evidence="1">Belongs to the PrpD family.</text>
</comment>
<comment type="caution">
    <text evidence="4">The sequence shown here is derived from an EMBL/GenBank/DDBJ whole genome shotgun (WGS) entry which is preliminary data.</text>
</comment>
<dbReference type="Pfam" id="PF03972">
    <property type="entry name" value="MmgE_PrpD_N"/>
    <property type="match status" value="1"/>
</dbReference>
<gene>
    <name evidence="4" type="ORF">MOMUL_21300</name>
</gene>
<name>A0A151AVS7_9FIRM</name>
<dbReference type="InterPro" id="IPR042188">
    <property type="entry name" value="MmgE/PrpD_sf_2"/>
</dbReference>
<dbReference type="InterPro" id="IPR005656">
    <property type="entry name" value="MmgE_PrpD"/>
</dbReference>
<dbReference type="InterPro" id="IPR036148">
    <property type="entry name" value="MmgE/PrpD_sf"/>
</dbReference>
<dbReference type="InterPro" id="IPR045337">
    <property type="entry name" value="MmgE_PrpD_C"/>
</dbReference>
<dbReference type="InterPro" id="IPR042183">
    <property type="entry name" value="MmgE/PrpD_sf_1"/>
</dbReference>
<protein>
    <submittedName>
        <fullName evidence="4">MmgE/PrpD family protein</fullName>
    </submittedName>
</protein>
<evidence type="ECO:0000256" key="1">
    <source>
        <dbReference type="ARBA" id="ARBA00006174"/>
    </source>
</evidence>
<reference evidence="4 5" key="1">
    <citation type="submission" date="2016-02" db="EMBL/GenBank/DDBJ databases">
        <title>Genome sequence of Moorella mulderi DSM 14980.</title>
        <authorList>
            <person name="Poehlein A."/>
            <person name="Daniel R."/>
        </authorList>
    </citation>
    <scope>NUCLEOTIDE SEQUENCE [LARGE SCALE GENOMIC DNA]</scope>
    <source>
        <strain evidence="4 5">DSM 14980</strain>
    </source>
</reference>
<feature type="domain" description="MmgE/PrpD C-terminal" evidence="3">
    <location>
        <begin position="268"/>
        <end position="426"/>
    </location>
</feature>
<organism evidence="4 5">
    <name type="scientific">Moorella mulderi DSM 14980</name>
    <dbReference type="NCBI Taxonomy" id="1122241"/>
    <lineage>
        <taxon>Bacteria</taxon>
        <taxon>Bacillati</taxon>
        <taxon>Bacillota</taxon>
        <taxon>Clostridia</taxon>
        <taxon>Neomoorellales</taxon>
        <taxon>Neomoorellaceae</taxon>
        <taxon>Neomoorella</taxon>
    </lineage>
</organism>
<dbReference type="Proteomes" id="UP000075670">
    <property type="component" value="Unassembled WGS sequence"/>
</dbReference>